<dbReference type="InterPro" id="IPR036765">
    <property type="entry name" value="ZipA_FtsZ-bd_C_sf"/>
</dbReference>
<evidence type="ECO:0000256" key="3">
    <source>
        <dbReference type="ARBA" id="ARBA00022618"/>
    </source>
</evidence>
<dbReference type="EMBL" id="UGLB01000003">
    <property type="protein sequence ID" value="STT47283.1"/>
    <property type="molecule type" value="Genomic_DNA"/>
</dbReference>
<evidence type="ECO:0000256" key="8">
    <source>
        <dbReference type="RuleBase" id="RU003612"/>
    </source>
</evidence>
<comment type="function">
    <text evidence="8">Essential cell division protein that stabilizes the FtsZ protofilaments by cross-linking them and that serves as a cytoplasmic membrane anchor for the Z ring. Also required for the recruitment to the septal ring of downstream cell division proteins.</text>
</comment>
<comment type="subcellular location">
    <subcellularLocation>
        <location evidence="9">Cell inner membrane</location>
        <topology evidence="9">Single-pass type I membrane protein</topology>
    </subcellularLocation>
</comment>
<dbReference type="Gene3D" id="3.30.1400.10">
    <property type="entry name" value="ZipA, C-terminal FtsZ-binding domain"/>
    <property type="match status" value="1"/>
</dbReference>
<dbReference type="GO" id="GO:0005886">
    <property type="term" value="C:plasma membrane"/>
    <property type="evidence" value="ECO:0007669"/>
    <property type="project" value="UniProtKB-SubCell"/>
</dbReference>
<evidence type="ECO:0000256" key="5">
    <source>
        <dbReference type="ARBA" id="ARBA00022989"/>
    </source>
</evidence>
<dbReference type="InterPro" id="IPR011919">
    <property type="entry name" value="Cell_div_ZipA"/>
</dbReference>
<dbReference type="GO" id="GO:0000917">
    <property type="term" value="P:division septum assembly"/>
    <property type="evidence" value="ECO:0007669"/>
    <property type="project" value="TreeGrafter"/>
</dbReference>
<feature type="domain" description="ZipA C-terminal FtsZ-binding" evidence="10">
    <location>
        <begin position="1"/>
        <end position="50"/>
    </location>
</feature>
<protein>
    <recommendedName>
        <fullName evidence="8">Cell division protein ZipA</fullName>
    </recommendedName>
</protein>
<evidence type="ECO:0000313" key="11">
    <source>
        <dbReference type="EMBL" id="STT47283.1"/>
    </source>
</evidence>
<dbReference type="SUPFAM" id="SSF64383">
    <property type="entry name" value="Cell-division protein ZipA, C-terminal domain"/>
    <property type="match status" value="1"/>
</dbReference>
<dbReference type="PANTHER" id="PTHR38685">
    <property type="entry name" value="CELL DIVISION PROTEIN ZIPA"/>
    <property type="match status" value="1"/>
</dbReference>
<reference evidence="11 12" key="1">
    <citation type="submission" date="2018-06" db="EMBL/GenBank/DDBJ databases">
        <authorList>
            <consortium name="Pathogen Informatics"/>
            <person name="Doyle S."/>
        </authorList>
    </citation>
    <scope>NUCLEOTIDE SEQUENCE [LARGE SCALE GENOMIC DNA]</scope>
    <source>
        <strain evidence="11 12">NCTC9637</strain>
    </source>
</reference>
<accession>A0A377VY02</accession>
<dbReference type="GO" id="GO:0032153">
    <property type="term" value="C:cell division site"/>
    <property type="evidence" value="ECO:0007669"/>
    <property type="project" value="TreeGrafter"/>
</dbReference>
<evidence type="ECO:0000256" key="6">
    <source>
        <dbReference type="ARBA" id="ARBA00023136"/>
    </source>
</evidence>
<evidence type="ECO:0000256" key="7">
    <source>
        <dbReference type="ARBA" id="ARBA00023306"/>
    </source>
</evidence>
<dbReference type="InterPro" id="IPR007449">
    <property type="entry name" value="ZipA_FtsZ-bd_C"/>
</dbReference>
<keyword evidence="6 9" id="KW-0472">Membrane</keyword>
<keyword evidence="7 8" id="KW-0131">Cell cycle</keyword>
<evidence type="ECO:0000313" key="12">
    <source>
        <dbReference type="Proteomes" id="UP000255099"/>
    </source>
</evidence>
<evidence type="ECO:0000256" key="1">
    <source>
        <dbReference type="ARBA" id="ARBA00022475"/>
    </source>
</evidence>
<keyword evidence="2 9" id="KW-0997">Cell inner membrane</keyword>
<evidence type="ECO:0000256" key="4">
    <source>
        <dbReference type="ARBA" id="ARBA00022692"/>
    </source>
</evidence>
<gene>
    <name evidence="11" type="primary">zipA_2</name>
    <name evidence="11" type="ORF">NCTC9637_02190</name>
</gene>
<name>A0A377VY02_KLEPN</name>
<sequence>MQVPSYGDELQNFKLMLQSAQYIADEVGGVVLDDQRRMMTPQKLREYQDRIRRSERRERLTFRVNSIPSQPPPVGGFFIIDGVIWNQSNNN</sequence>
<dbReference type="AlphaFoldDB" id="A0A377VY02"/>
<dbReference type="Pfam" id="PF04354">
    <property type="entry name" value="ZipA_C"/>
    <property type="match status" value="1"/>
</dbReference>
<evidence type="ECO:0000256" key="2">
    <source>
        <dbReference type="ARBA" id="ARBA00022519"/>
    </source>
</evidence>
<comment type="similarity">
    <text evidence="8">Belongs to the ZipA family.</text>
</comment>
<evidence type="ECO:0000259" key="10">
    <source>
        <dbReference type="Pfam" id="PF04354"/>
    </source>
</evidence>
<proteinExistence type="inferred from homology"/>
<dbReference type="Proteomes" id="UP000255099">
    <property type="component" value="Unassembled WGS sequence"/>
</dbReference>
<keyword evidence="5" id="KW-1133">Transmembrane helix</keyword>
<keyword evidence="1 9" id="KW-1003">Cell membrane</keyword>
<keyword evidence="3 8" id="KW-0132">Cell division</keyword>
<dbReference type="PANTHER" id="PTHR38685:SF1">
    <property type="entry name" value="CELL DIVISION PROTEIN ZIPA"/>
    <property type="match status" value="1"/>
</dbReference>
<organism evidence="11 12">
    <name type="scientific">Klebsiella pneumoniae</name>
    <dbReference type="NCBI Taxonomy" id="573"/>
    <lineage>
        <taxon>Bacteria</taxon>
        <taxon>Pseudomonadati</taxon>
        <taxon>Pseudomonadota</taxon>
        <taxon>Gammaproteobacteria</taxon>
        <taxon>Enterobacterales</taxon>
        <taxon>Enterobacteriaceae</taxon>
        <taxon>Klebsiella/Raoultella group</taxon>
        <taxon>Klebsiella</taxon>
        <taxon>Klebsiella pneumoniae complex</taxon>
    </lineage>
</organism>
<keyword evidence="4 9" id="KW-0812">Transmembrane</keyword>
<evidence type="ECO:0000256" key="9">
    <source>
        <dbReference type="RuleBase" id="RU003613"/>
    </source>
</evidence>